<reference evidence="5 6" key="1">
    <citation type="journal article" date="2021" name="ISME Commun">
        <title>Automated analysis of genomic sequences facilitates high-throughput and comprehensive description of bacteria.</title>
        <authorList>
            <person name="Hitch T.C.A."/>
        </authorList>
    </citation>
    <scope>NUCLEOTIDE SEQUENCE [LARGE SCALE GENOMIC DNA]</scope>
    <source>
        <strain evidence="5 6">Sanger_109</strain>
    </source>
</reference>
<proteinExistence type="predicted"/>
<name>A0ABT2THU6_9FIRM</name>
<dbReference type="PROSITE" id="PS50995">
    <property type="entry name" value="HTH_MARR_2"/>
    <property type="match status" value="1"/>
</dbReference>
<evidence type="ECO:0000313" key="5">
    <source>
        <dbReference type="EMBL" id="MCU6761769.1"/>
    </source>
</evidence>
<keyword evidence="1" id="KW-0805">Transcription regulation</keyword>
<organism evidence="5 6">
    <name type="scientific">Brotonthovivens ammoniilytica</name>
    <dbReference type="NCBI Taxonomy" id="2981725"/>
    <lineage>
        <taxon>Bacteria</taxon>
        <taxon>Bacillati</taxon>
        <taxon>Bacillota</taxon>
        <taxon>Clostridia</taxon>
        <taxon>Lachnospirales</taxon>
        <taxon>Lachnospiraceae</taxon>
        <taxon>Brotonthovivens</taxon>
    </lineage>
</organism>
<dbReference type="PRINTS" id="PR00598">
    <property type="entry name" value="HTHMARR"/>
</dbReference>
<dbReference type="InterPro" id="IPR036390">
    <property type="entry name" value="WH_DNA-bd_sf"/>
</dbReference>
<protein>
    <submittedName>
        <fullName evidence="5">MarR family transcriptional regulator</fullName>
    </submittedName>
</protein>
<dbReference type="Pfam" id="PF12802">
    <property type="entry name" value="MarR_2"/>
    <property type="match status" value="1"/>
</dbReference>
<evidence type="ECO:0000256" key="3">
    <source>
        <dbReference type="ARBA" id="ARBA00023163"/>
    </source>
</evidence>
<sequence>MKDTEKLQLAASILEFFPDYSHYLNHFMNLQKYDLTKNQWKALIIIANSSTLSMSQLAQRMNISREQASRTIAPLADRKLVERKINAENRRQIDISLSKEGRQLFNDLKSSTSNLICRSMDKLSEEEISEFKEAFKIIMKTLNKILYAD</sequence>
<evidence type="ECO:0000259" key="4">
    <source>
        <dbReference type="PROSITE" id="PS50995"/>
    </source>
</evidence>
<feature type="domain" description="HTH marR-type" evidence="4">
    <location>
        <begin position="1"/>
        <end position="140"/>
    </location>
</feature>
<evidence type="ECO:0000256" key="2">
    <source>
        <dbReference type="ARBA" id="ARBA00023125"/>
    </source>
</evidence>
<evidence type="ECO:0000256" key="1">
    <source>
        <dbReference type="ARBA" id="ARBA00023015"/>
    </source>
</evidence>
<dbReference type="PANTHER" id="PTHR42756:SF1">
    <property type="entry name" value="TRANSCRIPTIONAL REPRESSOR OF EMRAB OPERON"/>
    <property type="match status" value="1"/>
</dbReference>
<keyword evidence="6" id="KW-1185">Reference proteome</keyword>
<evidence type="ECO:0000313" key="6">
    <source>
        <dbReference type="Proteomes" id="UP001652442"/>
    </source>
</evidence>
<dbReference type="PANTHER" id="PTHR42756">
    <property type="entry name" value="TRANSCRIPTIONAL REGULATOR, MARR"/>
    <property type="match status" value="1"/>
</dbReference>
<dbReference type="InterPro" id="IPR000835">
    <property type="entry name" value="HTH_MarR-typ"/>
</dbReference>
<accession>A0ABT2THU6</accession>
<dbReference type="EMBL" id="JAOQJQ010000002">
    <property type="protein sequence ID" value="MCU6761769.1"/>
    <property type="molecule type" value="Genomic_DNA"/>
</dbReference>
<comment type="caution">
    <text evidence="5">The sequence shown here is derived from an EMBL/GenBank/DDBJ whole genome shotgun (WGS) entry which is preliminary data.</text>
</comment>
<dbReference type="Gene3D" id="1.10.10.10">
    <property type="entry name" value="Winged helix-like DNA-binding domain superfamily/Winged helix DNA-binding domain"/>
    <property type="match status" value="1"/>
</dbReference>
<dbReference type="SMART" id="SM00347">
    <property type="entry name" value="HTH_MARR"/>
    <property type="match status" value="1"/>
</dbReference>
<dbReference type="Proteomes" id="UP001652442">
    <property type="component" value="Unassembled WGS sequence"/>
</dbReference>
<dbReference type="SUPFAM" id="SSF46785">
    <property type="entry name" value="Winged helix' DNA-binding domain"/>
    <property type="match status" value="1"/>
</dbReference>
<keyword evidence="2" id="KW-0238">DNA-binding</keyword>
<gene>
    <name evidence="5" type="ORF">OCV88_05370</name>
</gene>
<dbReference type="RefSeq" id="WP_158424551.1">
    <property type="nucleotide sequence ID" value="NZ_JAOQJQ010000002.1"/>
</dbReference>
<dbReference type="InterPro" id="IPR036388">
    <property type="entry name" value="WH-like_DNA-bd_sf"/>
</dbReference>
<keyword evidence="3" id="KW-0804">Transcription</keyword>